<organism evidence="14 15">
    <name type="scientific">Aeromonas cavernicola</name>
    <dbReference type="NCBI Taxonomy" id="1006623"/>
    <lineage>
        <taxon>Bacteria</taxon>
        <taxon>Pseudomonadati</taxon>
        <taxon>Pseudomonadota</taxon>
        <taxon>Gammaproteobacteria</taxon>
        <taxon>Aeromonadales</taxon>
        <taxon>Aeromonadaceae</taxon>
        <taxon>Aeromonas</taxon>
    </lineage>
</organism>
<dbReference type="InterPro" id="IPR024685">
    <property type="entry name" value="Adenylate_cyclase_1_N"/>
</dbReference>
<proteinExistence type="inferred from homology"/>
<dbReference type="GO" id="GO:0004016">
    <property type="term" value="F:adenylate cyclase activity"/>
    <property type="evidence" value="ECO:0007669"/>
    <property type="project" value="UniProtKB-EC"/>
</dbReference>
<dbReference type="Pfam" id="PF12633">
    <property type="entry name" value="Adenyl_cycl_N"/>
    <property type="match status" value="1"/>
</dbReference>
<accession>A0A2H9U3S8</accession>
<evidence type="ECO:0000256" key="4">
    <source>
        <dbReference type="ARBA" id="ARBA00012201"/>
    </source>
</evidence>
<dbReference type="PROSITE" id="PS01092">
    <property type="entry name" value="ADENYLATE_CYCLASE_1_1"/>
    <property type="match status" value="1"/>
</dbReference>
<dbReference type="GO" id="GO:0006171">
    <property type="term" value="P:cAMP biosynthetic process"/>
    <property type="evidence" value="ECO:0007669"/>
    <property type="project" value="UniProtKB-KW"/>
</dbReference>
<dbReference type="PIRSF" id="PIRSF001444">
    <property type="entry name" value="Adenylate_cycl"/>
    <property type="match status" value="1"/>
</dbReference>
<evidence type="ECO:0000256" key="3">
    <source>
        <dbReference type="ARBA" id="ARBA00007901"/>
    </source>
</evidence>
<dbReference type="AlphaFoldDB" id="A0A2H9U3S8"/>
<dbReference type="PANTHER" id="PTHR38760:SF1">
    <property type="entry name" value="ADENYLATE CYCLASE"/>
    <property type="match status" value="1"/>
</dbReference>
<dbReference type="Pfam" id="PF01295">
    <property type="entry name" value="Adenylate_cycl"/>
    <property type="match status" value="1"/>
</dbReference>
<comment type="catalytic activity">
    <reaction evidence="1 11">
        <text>ATP = 3',5'-cyclic AMP + diphosphate</text>
        <dbReference type="Rhea" id="RHEA:15389"/>
        <dbReference type="ChEBI" id="CHEBI:30616"/>
        <dbReference type="ChEBI" id="CHEBI:33019"/>
        <dbReference type="ChEBI" id="CHEBI:58165"/>
        <dbReference type="EC" id="4.6.1.1"/>
    </reaction>
</comment>
<keyword evidence="10 11" id="KW-0456">Lyase</keyword>
<dbReference type="PANTHER" id="PTHR38760">
    <property type="entry name" value="ADENYLATE CYCLASE"/>
    <property type="match status" value="1"/>
</dbReference>
<evidence type="ECO:0000313" key="14">
    <source>
        <dbReference type="EMBL" id="PJG58628.1"/>
    </source>
</evidence>
<evidence type="ECO:0000259" key="13">
    <source>
        <dbReference type="Pfam" id="PF12633"/>
    </source>
</evidence>
<comment type="subcellular location">
    <subcellularLocation>
        <location evidence="2 11">Cytoplasm</location>
    </subcellularLocation>
</comment>
<sequence length="836" mass="96259">MQELLDTLVARYDEITRLKQQRALGIMSRYGQQVFQLLPVMLHFNHPLLPGYVCGDTPHGIWSFTASPVQQAFIDDLCLNANCQGGLLTSDKAVQGLYAMGSTSSIGQCCHSDLDMWVCHVAGLSAERLHLLELKCQQLSKWAEQRGVDLNFFLISEDKFRQHNNALMQGESCGSAQHLLLLDEFYRSAVHIAGKRLIWYLVPQEVDDNYDAYVASLFNDGKLNQDDWLDLGGFNRIPAEEYFGSALWQLYKGIDSPYKAVLKLLLMEAYSHEYPNTKLLSVISRAWFQHNEGMHYRLDNYSLMLDKVTNYLKSIGDMARLDLVRRCFYLKVCDGLSHPKEEESPAWRREQMDQLVAYWGWSQDRLHQLDHRHEWKVEQVKIAHAELLEALMQSYRNLIQFARRNNISESINPEDIGILSRKLYAAFESLPGKVQRINLKIAPDLSEPELSLVQVPQGRLNRAGWYLYKYSLEPIDIIGRAPLEFNGYISKLVAWAYFNDLLTPQSRVQLFNQGSDLHIDNLHQFCRDLPSCFPEKYPLATNLALSRPCEIRQLAIFLNLEQDPTSHWTDQVIEFDANTVDVFSFGRHQECLVGSVDLVYRNSWSEIRTLHFKGDEAVVDALTTILGKMHQDSAAPDMTTVFCYSQHFRSLVRTRFHHLLAECIELRLARDKQQLVKTLALGKEKYGIFFERRGVSVKKLENAIDFYRHISHNKLDHLPLRLDKTHSQHLPSIVDTYASEGLVQFFFDTRDAGTNIYILDEANRAEIYQHFAGNKDELVAGVNRFYTSNYEGFSNDNPPVNFNLPQYYEIVQDEGGLAVIPYRSQGVPRELSDTEQ</sequence>
<dbReference type="InterPro" id="IPR000274">
    <property type="entry name" value="Adenylate_cyclase_1"/>
</dbReference>
<keyword evidence="9 11" id="KW-0115">cAMP biosynthesis</keyword>
<evidence type="ECO:0000256" key="1">
    <source>
        <dbReference type="ARBA" id="ARBA00001593"/>
    </source>
</evidence>
<reference evidence="14 15" key="1">
    <citation type="submission" date="2017-11" db="EMBL/GenBank/DDBJ databases">
        <title>Draft genome sequence of environmental isolate Aeromonas cavernicola sp. nov. MDC 2508.</title>
        <authorList>
            <person name="Colston S.M."/>
            <person name="Navarro A."/>
            <person name="Martinez-Murcia A.J."/>
            <person name="Graf J."/>
        </authorList>
    </citation>
    <scope>NUCLEOTIDE SEQUENCE [LARGE SCALE GENOMIC DNA]</scope>
    <source>
        <strain evidence="14 15">MDC 2508</strain>
    </source>
</reference>
<keyword evidence="6" id="KW-0963">Cytoplasm</keyword>
<dbReference type="RefSeq" id="WP_100294321.1">
    <property type="nucleotide sequence ID" value="NZ_PGGC01000098.1"/>
</dbReference>
<keyword evidence="8" id="KW-0067">ATP-binding</keyword>
<comment type="caution">
    <text evidence="14">The sequence shown here is derived from an EMBL/GenBank/DDBJ whole genome shotgun (WGS) entry which is preliminary data.</text>
</comment>
<evidence type="ECO:0000256" key="8">
    <source>
        <dbReference type="ARBA" id="ARBA00022840"/>
    </source>
</evidence>
<comment type="similarity">
    <text evidence="3 12">Belongs to the adenylyl cyclase class-1 family.</text>
</comment>
<name>A0A2H9U3S8_9GAMM</name>
<keyword evidence="15" id="KW-1185">Reference proteome</keyword>
<evidence type="ECO:0000256" key="10">
    <source>
        <dbReference type="ARBA" id="ARBA00023239"/>
    </source>
</evidence>
<dbReference type="GO" id="GO:0005737">
    <property type="term" value="C:cytoplasm"/>
    <property type="evidence" value="ECO:0007669"/>
    <property type="project" value="UniProtKB-SubCell"/>
</dbReference>
<evidence type="ECO:0000256" key="2">
    <source>
        <dbReference type="ARBA" id="ARBA00004496"/>
    </source>
</evidence>
<dbReference type="OrthoDB" id="5571448at2"/>
<dbReference type="PROSITE" id="PS01093">
    <property type="entry name" value="ADENYLATE_CYCLASE_1_2"/>
    <property type="match status" value="1"/>
</dbReference>
<evidence type="ECO:0000256" key="6">
    <source>
        <dbReference type="ARBA" id="ARBA00022490"/>
    </source>
</evidence>
<gene>
    <name evidence="14" type="ORF">CUC53_11615</name>
</gene>
<evidence type="ECO:0000313" key="15">
    <source>
        <dbReference type="Proteomes" id="UP000235861"/>
    </source>
</evidence>
<evidence type="ECO:0000256" key="5">
    <source>
        <dbReference type="ARBA" id="ARBA00021420"/>
    </source>
</evidence>
<evidence type="ECO:0000256" key="9">
    <source>
        <dbReference type="ARBA" id="ARBA00022998"/>
    </source>
</evidence>
<feature type="domain" description="Adenylate cyclase class-I N-terminal" evidence="13">
    <location>
        <begin position="5"/>
        <end position="200"/>
    </location>
</feature>
<dbReference type="Proteomes" id="UP000235861">
    <property type="component" value="Unassembled WGS sequence"/>
</dbReference>
<dbReference type="EMBL" id="PGGC01000098">
    <property type="protein sequence ID" value="PJG58628.1"/>
    <property type="molecule type" value="Genomic_DNA"/>
</dbReference>
<evidence type="ECO:0000256" key="12">
    <source>
        <dbReference type="RuleBase" id="RU004184"/>
    </source>
</evidence>
<protein>
    <recommendedName>
        <fullName evidence="5 11">Adenylate cyclase</fullName>
        <ecNumber evidence="4 11">4.6.1.1</ecNumber>
    </recommendedName>
</protein>
<keyword evidence="7" id="KW-0547">Nucleotide-binding</keyword>
<dbReference type="NCBIfam" id="NF006978">
    <property type="entry name" value="PRK09450.1-2"/>
    <property type="match status" value="1"/>
</dbReference>
<dbReference type="EC" id="4.6.1.1" evidence="4 11"/>
<evidence type="ECO:0000256" key="7">
    <source>
        <dbReference type="ARBA" id="ARBA00022741"/>
    </source>
</evidence>
<dbReference type="InterPro" id="IPR024686">
    <property type="entry name" value="Adenylate_cyclase_1_CS"/>
</dbReference>
<evidence type="ECO:0000256" key="11">
    <source>
        <dbReference type="RuleBase" id="RU000604"/>
    </source>
</evidence>
<dbReference type="GO" id="GO:0005524">
    <property type="term" value="F:ATP binding"/>
    <property type="evidence" value="ECO:0007669"/>
    <property type="project" value="UniProtKB-KW"/>
</dbReference>